<feature type="signal peptide" evidence="2">
    <location>
        <begin position="1"/>
        <end position="22"/>
    </location>
</feature>
<dbReference type="Proteomes" id="UP000195489">
    <property type="component" value="Unassembled WGS sequence"/>
</dbReference>
<evidence type="ECO:0000313" key="3">
    <source>
        <dbReference type="EMBL" id="SCL87472.1"/>
    </source>
</evidence>
<feature type="transmembrane region" description="Helical" evidence="1">
    <location>
        <begin position="90"/>
        <end position="110"/>
    </location>
</feature>
<dbReference type="Proteomes" id="UP000507163">
    <property type="component" value="Unassembled WGS sequence"/>
</dbReference>
<reference evidence="4 5" key="1">
    <citation type="submission" date="2016-08" db="EMBL/GenBank/DDBJ databases">
        <authorList>
            <consortium name="Pathogen Informatics"/>
        </authorList>
    </citation>
    <scope>NUCLEOTIDE SEQUENCE</scope>
    <source>
        <strain evidence="4">AJ</strain>
        <strain evidence="3 5">CB</strain>
    </source>
</reference>
<keyword evidence="1" id="KW-0472">Membrane</keyword>
<accession>A0A1C6WNH1</accession>
<gene>
    <name evidence="4" type="ORF">PCHAJ_000525700</name>
    <name evidence="3" type="ORF">PCHCB_000515500</name>
</gene>
<proteinExistence type="predicted"/>
<evidence type="ECO:0008006" key="6">
    <source>
        <dbReference type="Google" id="ProtNLM"/>
    </source>
</evidence>
<sequence length="140" mass="16331">MNKKLYSLFAFIYLIIVYCATAQGSRNANGKYYEDESSVIKKRYQKNYKRGNKYLQRTDEDDTENSEEFMHLVHEKEKEMIKGFNRLLKIYKACTFGIFTIFAINIIRLISESVSSSLSNPNSHISQLIKKVVDNKNPDP</sequence>
<keyword evidence="1" id="KW-0812">Transmembrane</keyword>
<keyword evidence="2" id="KW-0732">Signal</keyword>
<keyword evidence="1" id="KW-1133">Transmembrane helix</keyword>
<evidence type="ECO:0000256" key="2">
    <source>
        <dbReference type="SAM" id="SignalP"/>
    </source>
</evidence>
<feature type="chain" id="PRO_5014538808" description="Fam-c protein" evidence="2">
    <location>
        <begin position="23"/>
        <end position="140"/>
    </location>
</feature>
<dbReference type="Pfam" id="PF06589">
    <property type="entry name" value="CRA"/>
    <property type="match status" value="1"/>
</dbReference>
<evidence type="ECO:0000313" key="5">
    <source>
        <dbReference type="Proteomes" id="UP000195489"/>
    </source>
</evidence>
<dbReference type="AlphaFoldDB" id="A0A1C6WNH1"/>
<evidence type="ECO:0000313" key="4">
    <source>
        <dbReference type="EMBL" id="SCL90405.1"/>
    </source>
</evidence>
<dbReference type="EMBL" id="FMIL01000331">
    <property type="protein sequence ID" value="SCL90405.1"/>
    <property type="molecule type" value="Genomic_DNA"/>
</dbReference>
<protein>
    <recommendedName>
        <fullName evidence="6">Fam-c protein</fullName>
    </recommendedName>
</protein>
<dbReference type="EMBL" id="FMIM01000226">
    <property type="protein sequence ID" value="SCL87472.1"/>
    <property type="molecule type" value="Genomic_DNA"/>
</dbReference>
<organism evidence="4">
    <name type="scientific">Plasmodium chabaudi chabaudi</name>
    <dbReference type="NCBI Taxonomy" id="31271"/>
    <lineage>
        <taxon>Eukaryota</taxon>
        <taxon>Sar</taxon>
        <taxon>Alveolata</taxon>
        <taxon>Apicomplexa</taxon>
        <taxon>Aconoidasida</taxon>
        <taxon>Haemosporida</taxon>
        <taxon>Plasmodiidae</taxon>
        <taxon>Plasmodium</taxon>
        <taxon>Plasmodium (Vinckeia)</taxon>
    </lineage>
</organism>
<name>A0A1C6WNH1_PLACU</name>
<evidence type="ECO:0000256" key="1">
    <source>
        <dbReference type="SAM" id="Phobius"/>
    </source>
</evidence>